<organism evidence="1">
    <name type="scientific">marine sediment metagenome</name>
    <dbReference type="NCBI Taxonomy" id="412755"/>
    <lineage>
        <taxon>unclassified sequences</taxon>
        <taxon>metagenomes</taxon>
        <taxon>ecological metagenomes</taxon>
    </lineage>
</organism>
<reference evidence="1" key="1">
    <citation type="journal article" date="2014" name="Front. Microbiol.">
        <title>High frequency of phylogenetically diverse reductive dehalogenase-homologous genes in deep subseafloor sedimentary metagenomes.</title>
        <authorList>
            <person name="Kawai M."/>
            <person name="Futagami T."/>
            <person name="Toyoda A."/>
            <person name="Takaki Y."/>
            <person name="Nishi S."/>
            <person name="Hori S."/>
            <person name="Arai W."/>
            <person name="Tsubouchi T."/>
            <person name="Morono Y."/>
            <person name="Uchiyama I."/>
            <person name="Ito T."/>
            <person name="Fujiyama A."/>
            <person name="Inagaki F."/>
            <person name="Takami H."/>
        </authorList>
    </citation>
    <scope>NUCLEOTIDE SEQUENCE</scope>
    <source>
        <strain evidence="1">Expedition CK06-06</strain>
    </source>
</reference>
<gene>
    <name evidence="1" type="ORF">S06H3_43512</name>
</gene>
<sequence length="54" mass="6003">RIGFVTSQGATYRYTKTGAAERLGDFVLEDAVKQVLKYSGTIYFEDVEPAVIID</sequence>
<proteinExistence type="predicted"/>
<accession>X1PU89</accession>
<evidence type="ECO:0000313" key="1">
    <source>
        <dbReference type="EMBL" id="GAI46081.1"/>
    </source>
</evidence>
<protein>
    <submittedName>
        <fullName evidence="1">Uncharacterized protein</fullName>
    </submittedName>
</protein>
<dbReference type="EMBL" id="BARV01026997">
    <property type="protein sequence ID" value="GAI46081.1"/>
    <property type="molecule type" value="Genomic_DNA"/>
</dbReference>
<feature type="non-terminal residue" evidence="1">
    <location>
        <position position="1"/>
    </location>
</feature>
<dbReference type="AlphaFoldDB" id="X1PU89"/>
<name>X1PU89_9ZZZZ</name>
<comment type="caution">
    <text evidence="1">The sequence shown here is derived from an EMBL/GenBank/DDBJ whole genome shotgun (WGS) entry which is preliminary data.</text>
</comment>